<dbReference type="Gene3D" id="1.10.1660.10">
    <property type="match status" value="1"/>
</dbReference>
<reference evidence="2 3" key="1">
    <citation type="submission" date="2018-06" db="EMBL/GenBank/DDBJ databases">
        <authorList>
            <consortium name="Pathogen Informatics"/>
            <person name="Doyle S."/>
        </authorList>
    </citation>
    <scope>NUCLEOTIDE SEQUENCE [LARGE SCALE GENOMIC DNA]</scope>
    <source>
        <strain evidence="2 3">NCTC11545</strain>
    </source>
</reference>
<dbReference type="AlphaFoldDB" id="A0A2X2UX21"/>
<sequence>METVQFIQTTPAQLQAMILEGVRAELKELKKDFQPKEPTEYLTRKEVQKMLNINMSTLHHWTKQGKLKAYGIGARIYYKRQEVDNALIRLKEG</sequence>
<gene>
    <name evidence="2" type="ORF">NCTC11545_01359</name>
</gene>
<protein>
    <submittedName>
        <fullName evidence="2">Helix-turn-helix domain</fullName>
    </submittedName>
</protein>
<evidence type="ECO:0000313" key="3">
    <source>
        <dbReference type="Proteomes" id="UP000250169"/>
    </source>
</evidence>
<dbReference type="EMBL" id="UAVS01000005">
    <property type="protein sequence ID" value="SQA93979.1"/>
    <property type="molecule type" value="Genomic_DNA"/>
</dbReference>
<evidence type="ECO:0000259" key="1">
    <source>
        <dbReference type="Pfam" id="PF12728"/>
    </source>
</evidence>
<accession>A0A2X2UX21</accession>
<feature type="domain" description="Helix-turn-helix" evidence="1">
    <location>
        <begin position="41"/>
        <end position="84"/>
    </location>
</feature>
<name>A0A2X2UX21_CAPOC</name>
<evidence type="ECO:0000313" key="2">
    <source>
        <dbReference type="EMBL" id="SQA93979.1"/>
    </source>
</evidence>
<organism evidence="2 3">
    <name type="scientific">Capnocytophaga ochracea</name>
    <dbReference type="NCBI Taxonomy" id="1018"/>
    <lineage>
        <taxon>Bacteria</taxon>
        <taxon>Pseudomonadati</taxon>
        <taxon>Bacteroidota</taxon>
        <taxon>Flavobacteriia</taxon>
        <taxon>Flavobacteriales</taxon>
        <taxon>Flavobacteriaceae</taxon>
        <taxon>Capnocytophaga</taxon>
    </lineage>
</organism>
<dbReference type="RefSeq" id="WP_111972664.1">
    <property type="nucleotide sequence ID" value="NZ_UAVS01000005.1"/>
</dbReference>
<proteinExistence type="predicted"/>
<dbReference type="InterPro" id="IPR009061">
    <property type="entry name" value="DNA-bd_dom_put_sf"/>
</dbReference>
<dbReference type="Proteomes" id="UP000250169">
    <property type="component" value="Unassembled WGS sequence"/>
</dbReference>
<dbReference type="InterPro" id="IPR041657">
    <property type="entry name" value="HTH_17"/>
</dbReference>
<dbReference type="SUPFAM" id="SSF46955">
    <property type="entry name" value="Putative DNA-binding domain"/>
    <property type="match status" value="1"/>
</dbReference>
<dbReference type="Pfam" id="PF12728">
    <property type="entry name" value="HTH_17"/>
    <property type="match status" value="1"/>
</dbReference>